<name>A0A1M5RF73_9CLOT</name>
<keyword evidence="1" id="KW-0812">Transmembrane</keyword>
<dbReference type="Proteomes" id="UP000184447">
    <property type="component" value="Unassembled WGS sequence"/>
</dbReference>
<evidence type="ECO:0000313" key="2">
    <source>
        <dbReference type="EMBL" id="SHH24423.1"/>
    </source>
</evidence>
<gene>
    <name evidence="2" type="ORF">SAMN02745207_00474</name>
</gene>
<dbReference type="InterPro" id="IPR024419">
    <property type="entry name" value="YvrJ"/>
</dbReference>
<reference evidence="2 3" key="1">
    <citation type="submission" date="2016-11" db="EMBL/GenBank/DDBJ databases">
        <authorList>
            <person name="Jaros S."/>
            <person name="Januszkiewicz K."/>
            <person name="Wedrychowicz H."/>
        </authorList>
    </citation>
    <scope>NUCLEOTIDE SEQUENCE [LARGE SCALE GENOMIC DNA]</scope>
    <source>
        <strain evidence="2 3">DSM 8605</strain>
    </source>
</reference>
<dbReference type="EMBL" id="FQXM01000003">
    <property type="protein sequence ID" value="SHH24423.1"/>
    <property type="molecule type" value="Genomic_DNA"/>
</dbReference>
<keyword evidence="1" id="KW-1133">Transmembrane helix</keyword>
<dbReference type="Pfam" id="PF12841">
    <property type="entry name" value="YvrJ"/>
    <property type="match status" value="1"/>
</dbReference>
<organism evidence="2 3">
    <name type="scientific">Clostridium grantii DSM 8605</name>
    <dbReference type="NCBI Taxonomy" id="1121316"/>
    <lineage>
        <taxon>Bacteria</taxon>
        <taxon>Bacillati</taxon>
        <taxon>Bacillota</taxon>
        <taxon>Clostridia</taxon>
        <taxon>Eubacteriales</taxon>
        <taxon>Clostridiaceae</taxon>
        <taxon>Clostridium</taxon>
    </lineage>
</organism>
<feature type="transmembrane region" description="Helical" evidence="1">
    <location>
        <begin position="17"/>
        <end position="36"/>
    </location>
</feature>
<dbReference type="STRING" id="1121316.SAMN02745207_00474"/>
<evidence type="ECO:0000256" key="1">
    <source>
        <dbReference type="SAM" id="Phobius"/>
    </source>
</evidence>
<dbReference type="AlphaFoldDB" id="A0A1M5RF73"/>
<keyword evidence="3" id="KW-1185">Reference proteome</keyword>
<protein>
    <submittedName>
        <fullName evidence="2">YvrJ protein family protein</fullName>
    </submittedName>
</protein>
<proteinExistence type="predicted"/>
<keyword evidence="1" id="KW-0472">Membrane</keyword>
<sequence>MNLSCPHEEVDIMFEEFTTLVSTVGFPIAVSIYLLVRFEKKIEVLNNSISDLTKVITAVMGNQKK</sequence>
<evidence type="ECO:0000313" key="3">
    <source>
        <dbReference type="Proteomes" id="UP000184447"/>
    </source>
</evidence>
<accession>A0A1M5RF73</accession>